<comment type="cofactor">
    <cofactor evidence="1">
        <name>Zn(2+)</name>
        <dbReference type="ChEBI" id="CHEBI:29105"/>
    </cofactor>
</comment>
<proteinExistence type="inferred from homology"/>
<protein>
    <submittedName>
        <fullName evidence="12">Protease 3</fullName>
        <ecNumber evidence="12">3.4.24.55</ecNumber>
    </submittedName>
</protein>
<comment type="caution">
    <text evidence="12">The sequence shown here is derived from an EMBL/GenBank/DDBJ whole genome shotgun (WGS) entry which is preliminary data.</text>
</comment>
<dbReference type="InterPro" id="IPR001431">
    <property type="entry name" value="Pept_M16_Zn_BS"/>
</dbReference>
<reference evidence="12 13" key="1">
    <citation type="submission" date="2014-02" db="EMBL/GenBank/DDBJ databases">
        <title>Expanding our view of genomic diversity in Candidatus Accumulibacter clades.</title>
        <authorList>
            <person name="Skennerton C.T."/>
            <person name="Barr J.J."/>
            <person name="Slater F.R."/>
            <person name="Bond P.L."/>
            <person name="Tyson G.W."/>
        </authorList>
    </citation>
    <scope>NUCLEOTIDE SEQUENCE [LARGE SCALE GENOMIC DNA]</scope>
    <source>
        <strain evidence="13">BA-91</strain>
    </source>
</reference>
<dbReference type="Gene3D" id="3.30.830.10">
    <property type="entry name" value="Metalloenzyme, LuxS/M16 peptidase-like"/>
    <property type="match status" value="4"/>
</dbReference>
<dbReference type="PANTHER" id="PTHR43690">
    <property type="entry name" value="NARDILYSIN"/>
    <property type="match status" value="1"/>
</dbReference>
<dbReference type="Pfam" id="PF05193">
    <property type="entry name" value="Peptidase_M16_C"/>
    <property type="match status" value="2"/>
</dbReference>
<evidence type="ECO:0000313" key="12">
    <source>
        <dbReference type="EMBL" id="KFB70568.1"/>
    </source>
</evidence>
<accession>A0A080LR51</accession>
<feature type="domain" description="Peptidase M16 C-terminal" evidence="11">
    <location>
        <begin position="211"/>
        <end position="388"/>
    </location>
</feature>
<evidence type="ECO:0000256" key="2">
    <source>
        <dbReference type="ARBA" id="ARBA00007261"/>
    </source>
</evidence>
<keyword evidence="6" id="KW-0862">Zinc</keyword>
<keyword evidence="4" id="KW-0479">Metal-binding</keyword>
<dbReference type="PROSITE" id="PS00143">
    <property type="entry name" value="INSULINASE"/>
    <property type="match status" value="1"/>
</dbReference>
<dbReference type="Pfam" id="PF00675">
    <property type="entry name" value="Peptidase_M16"/>
    <property type="match status" value="1"/>
</dbReference>
<dbReference type="InterPro" id="IPR011249">
    <property type="entry name" value="Metalloenz_LuxS/M16"/>
</dbReference>
<dbReference type="PANTHER" id="PTHR43690:SF17">
    <property type="entry name" value="PROTEIN YHJJ"/>
    <property type="match status" value="1"/>
</dbReference>
<organism evidence="12 13">
    <name type="scientific">Candidatus Accumulibacter phosphatis</name>
    <dbReference type="NCBI Taxonomy" id="327160"/>
    <lineage>
        <taxon>Bacteria</taxon>
        <taxon>Pseudomonadati</taxon>
        <taxon>Pseudomonadota</taxon>
        <taxon>Betaproteobacteria</taxon>
        <taxon>Candidatus Accumulibacter</taxon>
    </lineage>
</organism>
<evidence type="ECO:0000256" key="7">
    <source>
        <dbReference type="ARBA" id="ARBA00023049"/>
    </source>
</evidence>
<feature type="domain" description="Peptidase M16 N-terminal" evidence="10">
    <location>
        <begin position="63"/>
        <end position="204"/>
    </location>
</feature>
<keyword evidence="7" id="KW-0482">Metalloprotease</keyword>
<dbReference type="InterPro" id="IPR007863">
    <property type="entry name" value="Peptidase_M16_C"/>
</dbReference>
<dbReference type="GO" id="GO:0006508">
    <property type="term" value="P:proteolysis"/>
    <property type="evidence" value="ECO:0007669"/>
    <property type="project" value="UniProtKB-KW"/>
</dbReference>
<feature type="chain" id="PRO_5001750558" evidence="9">
    <location>
        <begin position="27"/>
        <end position="926"/>
    </location>
</feature>
<evidence type="ECO:0000256" key="9">
    <source>
        <dbReference type="SAM" id="SignalP"/>
    </source>
</evidence>
<dbReference type="InterPro" id="IPR011765">
    <property type="entry name" value="Pept_M16_N"/>
</dbReference>
<evidence type="ECO:0000256" key="4">
    <source>
        <dbReference type="ARBA" id="ARBA00022723"/>
    </source>
</evidence>
<evidence type="ECO:0000256" key="1">
    <source>
        <dbReference type="ARBA" id="ARBA00001947"/>
    </source>
</evidence>
<gene>
    <name evidence="12" type="primary">ptrA</name>
    <name evidence="12" type="ORF">AW09_004332</name>
</gene>
<evidence type="ECO:0000259" key="10">
    <source>
        <dbReference type="Pfam" id="PF00675"/>
    </source>
</evidence>
<dbReference type="EC" id="3.4.24.55" evidence="12"/>
<evidence type="ECO:0000256" key="8">
    <source>
        <dbReference type="RuleBase" id="RU004447"/>
    </source>
</evidence>
<feature type="signal peptide" evidence="9">
    <location>
        <begin position="1"/>
        <end position="26"/>
    </location>
</feature>
<evidence type="ECO:0000259" key="11">
    <source>
        <dbReference type="Pfam" id="PF05193"/>
    </source>
</evidence>
<evidence type="ECO:0000313" key="13">
    <source>
        <dbReference type="Proteomes" id="UP000020077"/>
    </source>
</evidence>
<dbReference type="GO" id="GO:0046872">
    <property type="term" value="F:metal ion binding"/>
    <property type="evidence" value="ECO:0007669"/>
    <property type="project" value="UniProtKB-KW"/>
</dbReference>
<dbReference type="SUPFAM" id="SSF63411">
    <property type="entry name" value="LuxS/MPP-like metallohydrolase"/>
    <property type="match status" value="4"/>
</dbReference>
<keyword evidence="5 12" id="KW-0378">Hydrolase</keyword>
<dbReference type="EMBL" id="JDVG02000681">
    <property type="protein sequence ID" value="KFB70568.1"/>
    <property type="molecule type" value="Genomic_DNA"/>
</dbReference>
<feature type="domain" description="Peptidase M16 C-terminal" evidence="11">
    <location>
        <begin position="659"/>
        <end position="838"/>
    </location>
</feature>
<dbReference type="GO" id="GO:0004222">
    <property type="term" value="F:metalloendopeptidase activity"/>
    <property type="evidence" value="ECO:0007669"/>
    <property type="project" value="UniProtKB-EC"/>
</dbReference>
<evidence type="ECO:0000256" key="5">
    <source>
        <dbReference type="ARBA" id="ARBA00022801"/>
    </source>
</evidence>
<comment type="similarity">
    <text evidence="2 8">Belongs to the peptidase M16 family.</text>
</comment>
<dbReference type="AlphaFoldDB" id="A0A080LR51"/>
<sequence precursor="true">MNRWMKTLACLLSWLTLSLLPPTAGARQSASTPLPAGVDKLATVEGISEYRLANGLRCILFPDAAKPTATVNVTYLVGSHQENYGETGMAHLLEHLIFKGSKNFVDPARQFKARGFEINGSTWLDRTNYYLTFPASEDNLKWALAWSADAMVNSFIARKDLDSEMSVVRNEFEMGENNPSSVMLKRMQSMLFDWHNYGNSTIGARSDIENVKIENLQAFYRKYYQPDNAVLTVAGKFDEHQALRAIAATFGKLPRPTRVLPKQWTVEPTADGERQFTIRRKGEVQLVTLAYRTLSSLHPDSEAIGMAVEVLGDTPNGRLYRALVQSGLATQVFSYGIDAREPGFVVFGALVHKGEALDRVRDKMIEVIEGGFAKEAATAAELDRAVEQSRTAYERALADPEAFAVMLSEYIALGDWRLFFYGRDQLDQIRTTQLDAAAAKYFVRDNRVLGTFIPDDSPQRAEVPQAPSAAELLANFKPQKNGDVGETFDPSYENLDRRTRLQTFGDLKLALLPKRNRGQTVNVAMSFRWGDESSLQNRNIAGTLAIAMLSRGTSRLSRQQIADQLTRLKVQGRLTNFETTHDKLPEALELVAQLLQDPSFPPAEFEELRREMLTTLQSQLDNPETLSSDTLNTHFNTYPPGDPRYHASLQERIQQLRQVTLDEVIRYQRDLIGTARGEIAIVGDFNEKVINDELLRLFPEHVSRSPYQRLDREYRSVPAQRIVIDTPDKENAFLRARIDIRLRDDDPDAAALYVANDIFGGHSGLSSRMVDRLRQKEGLSYSAGSSLSMGSRQPLSSWNVAVMVAPQNAARAEQAFLEELRRARRDGFTSEEVAAARKGIIQERAVARSQDNAVASRWMNFLDLGRNWQFSKDFEARLMAVTPSEVSAAFRKYIDPEQMTLVIAGDTRKGIANGRVQLTSRHSHDR</sequence>
<dbReference type="Proteomes" id="UP000020077">
    <property type="component" value="Unassembled WGS sequence"/>
</dbReference>
<evidence type="ECO:0000256" key="3">
    <source>
        <dbReference type="ARBA" id="ARBA00022670"/>
    </source>
</evidence>
<keyword evidence="9" id="KW-0732">Signal</keyword>
<keyword evidence="3 12" id="KW-0645">Protease</keyword>
<evidence type="ECO:0000256" key="6">
    <source>
        <dbReference type="ARBA" id="ARBA00022833"/>
    </source>
</evidence>
<name>A0A080LR51_9PROT</name>
<dbReference type="InterPro" id="IPR050626">
    <property type="entry name" value="Peptidase_M16"/>
</dbReference>